<dbReference type="Gene3D" id="1.10.10.2520">
    <property type="entry name" value="Cell wall hydrolase SleB, domain 1"/>
    <property type="match status" value="1"/>
</dbReference>
<reference evidence="2 3" key="1">
    <citation type="submission" date="2017-09" db="EMBL/GenBank/DDBJ databases">
        <title>Biodiversity and function of Thalassospira species in the particle-attached aromatic-hydrocarbon-degrading consortia from the surface seawater of the South China Sea.</title>
        <authorList>
            <person name="Dong C."/>
            <person name="Liu R."/>
            <person name="Shao Z."/>
        </authorList>
    </citation>
    <scope>NUCLEOTIDE SEQUENCE [LARGE SCALE GENOMIC DNA]</scope>
    <source>
        <strain evidence="2 3">CSC1P2</strain>
    </source>
</reference>
<dbReference type="AlphaFoldDB" id="A0A2N3KJN4"/>
<evidence type="ECO:0000259" key="1">
    <source>
        <dbReference type="Pfam" id="PF07486"/>
    </source>
</evidence>
<feature type="domain" description="Cell wall hydrolase SleB" evidence="1">
    <location>
        <begin position="28"/>
        <end position="129"/>
    </location>
</feature>
<dbReference type="Pfam" id="PF07486">
    <property type="entry name" value="Hydrolase_2"/>
    <property type="match status" value="1"/>
</dbReference>
<evidence type="ECO:0000313" key="3">
    <source>
        <dbReference type="Proteomes" id="UP000233597"/>
    </source>
</evidence>
<accession>A0A2N3KJN4</accession>
<proteinExistence type="predicted"/>
<dbReference type="Proteomes" id="UP000233597">
    <property type="component" value="Unassembled WGS sequence"/>
</dbReference>
<name>A0A2N3KJN4_9PROT</name>
<dbReference type="OrthoDB" id="9785345at2"/>
<organism evidence="2 3">
    <name type="scientific">Thalassospira marina</name>
    <dbReference type="NCBI Taxonomy" id="2048283"/>
    <lineage>
        <taxon>Bacteria</taxon>
        <taxon>Pseudomonadati</taxon>
        <taxon>Pseudomonadota</taxon>
        <taxon>Alphaproteobacteria</taxon>
        <taxon>Rhodospirillales</taxon>
        <taxon>Thalassospiraceae</taxon>
        <taxon>Thalassospira</taxon>
    </lineage>
</organism>
<comment type="caution">
    <text evidence="2">The sequence shown here is derived from an EMBL/GenBank/DDBJ whole genome shotgun (WGS) entry which is preliminary data.</text>
</comment>
<dbReference type="GO" id="GO:0016787">
    <property type="term" value="F:hydrolase activity"/>
    <property type="evidence" value="ECO:0007669"/>
    <property type="project" value="InterPro"/>
</dbReference>
<gene>
    <name evidence="2" type="ORF">COO20_20145</name>
</gene>
<sequence length="217" mass="23770">MKGMVMDDHDVLARTLYGEAKANDIDDAKAIASVVMNRVGYKNWPDTAAKVCQQAWQFSCWNTNDPNRDRILNAHGPWFDACKAIAKDALAGGFYDPTRKSTHYHTRGVKPFWSKGRKPVYETAGHLYFNDIDTPAPETATEALNQMHPIGKSRTIQGATVAGVMAALGPVAGDIGKSLEQYAYLSEYIKWACAALAIIAAGYTAWARLSDRAKGVN</sequence>
<protein>
    <recommendedName>
        <fullName evidence="1">Cell wall hydrolase SleB domain-containing protein</fullName>
    </recommendedName>
</protein>
<evidence type="ECO:0000313" key="2">
    <source>
        <dbReference type="EMBL" id="PKR50751.1"/>
    </source>
</evidence>
<dbReference type="EMBL" id="NWTK01000015">
    <property type="protein sequence ID" value="PKR50751.1"/>
    <property type="molecule type" value="Genomic_DNA"/>
</dbReference>
<dbReference type="InterPro" id="IPR011105">
    <property type="entry name" value="Cell_wall_hydrolase_SleB"/>
</dbReference>
<dbReference type="InterPro" id="IPR042047">
    <property type="entry name" value="SleB_dom1"/>
</dbReference>